<name>A0A4Q7VFW6_9BURK</name>
<evidence type="ECO:0000256" key="1">
    <source>
        <dbReference type="SAM" id="Phobius"/>
    </source>
</evidence>
<feature type="transmembrane region" description="Helical" evidence="1">
    <location>
        <begin position="44"/>
        <end position="61"/>
    </location>
</feature>
<keyword evidence="1" id="KW-0812">Transmembrane</keyword>
<proteinExistence type="predicted"/>
<dbReference type="EMBL" id="SHKO01000002">
    <property type="protein sequence ID" value="RZT94893.1"/>
    <property type="molecule type" value="Genomic_DNA"/>
</dbReference>
<dbReference type="RefSeq" id="WP_130304598.1">
    <property type="nucleotide sequence ID" value="NZ_SHKO01000002.1"/>
</dbReference>
<protein>
    <submittedName>
        <fullName evidence="2">Uncharacterized protein</fullName>
    </submittedName>
</protein>
<dbReference type="AlphaFoldDB" id="A0A4Q7VFW6"/>
<evidence type="ECO:0000313" key="2">
    <source>
        <dbReference type="EMBL" id="RZT94893.1"/>
    </source>
</evidence>
<keyword evidence="1" id="KW-0472">Membrane</keyword>
<comment type="caution">
    <text evidence="2">The sequence shown here is derived from an EMBL/GenBank/DDBJ whole genome shotgun (WGS) entry which is preliminary data.</text>
</comment>
<reference evidence="2 3" key="1">
    <citation type="submission" date="2019-02" db="EMBL/GenBank/DDBJ databases">
        <title>Genomic Encyclopedia of Type Strains, Phase IV (KMG-IV): sequencing the most valuable type-strain genomes for metagenomic binning, comparative biology and taxonomic classification.</title>
        <authorList>
            <person name="Goeker M."/>
        </authorList>
    </citation>
    <scope>NUCLEOTIDE SEQUENCE [LARGE SCALE GENOMIC DNA]</scope>
    <source>
        <strain evidence="2 3">DSM 23814</strain>
    </source>
</reference>
<accession>A0A4Q7VFW6</accession>
<dbReference type="Proteomes" id="UP000293398">
    <property type="component" value="Unassembled WGS sequence"/>
</dbReference>
<keyword evidence="3" id="KW-1185">Reference proteome</keyword>
<feature type="transmembrane region" description="Helical" evidence="1">
    <location>
        <begin position="73"/>
        <end position="94"/>
    </location>
</feature>
<feature type="transmembrane region" description="Helical" evidence="1">
    <location>
        <begin position="114"/>
        <end position="135"/>
    </location>
</feature>
<keyword evidence="1" id="KW-1133">Transmembrane helix</keyword>
<evidence type="ECO:0000313" key="3">
    <source>
        <dbReference type="Proteomes" id="UP000293398"/>
    </source>
</evidence>
<organism evidence="2 3">
    <name type="scientific">Advenella incenata</name>
    <dbReference type="NCBI Taxonomy" id="267800"/>
    <lineage>
        <taxon>Bacteria</taxon>
        <taxon>Pseudomonadati</taxon>
        <taxon>Pseudomonadota</taxon>
        <taxon>Betaproteobacteria</taxon>
        <taxon>Burkholderiales</taxon>
        <taxon>Alcaligenaceae</taxon>
    </lineage>
</organism>
<gene>
    <name evidence="2" type="ORF">EV681_3331</name>
</gene>
<feature type="transmembrane region" description="Helical" evidence="1">
    <location>
        <begin position="21"/>
        <end position="38"/>
    </location>
</feature>
<feature type="transmembrane region" description="Helical" evidence="1">
    <location>
        <begin position="140"/>
        <end position="157"/>
    </location>
</feature>
<sequence>MLRELLKKNLRNLNSREGVNTTFSFIFMAFCSFLLFGSKSNNEFPIFIASTVMVVCTYLTHRDPIIKIFKKTPLTWVISVLIFFISVVFVKHKINHELKIDAQYIQYASSVGGAFYTVIVAMAVSGVFFILFGFLKALSIINIFLALCMTALIYFFSDLSQYPFTMENATINLMIAILICIFLEKFKINKLLDRYIEANEPIFSNFSRYSYLSNGIELFWMAIFLGQNFPVSTKQMLLFDSYSFSACGPEVDNTVYIRKSEQECVKIRLEDFFNIVSYDVIPFGNKT</sequence>
<feature type="transmembrane region" description="Helical" evidence="1">
    <location>
        <begin position="169"/>
        <end position="186"/>
    </location>
</feature>